<dbReference type="AlphaFoldDB" id="A0A0H5NDZ8"/>
<evidence type="ECO:0000256" key="1">
    <source>
        <dbReference type="SAM" id="MobiDB-lite"/>
    </source>
</evidence>
<dbReference type="RefSeq" id="WP_107103074.1">
    <property type="nucleotide sequence ID" value="NZ_CP031418.1"/>
</dbReference>
<dbReference type="EMBL" id="LN868938">
    <property type="protein sequence ID" value="CRY73544.1"/>
    <property type="molecule type" value="Genomic_DNA"/>
</dbReference>
<dbReference type="KEGG" id="nfr:ERS450000_00191"/>
<evidence type="ECO:0000313" key="3">
    <source>
        <dbReference type="Proteomes" id="UP000057820"/>
    </source>
</evidence>
<protein>
    <submittedName>
        <fullName evidence="2">Predicted transcriptional regulator</fullName>
    </submittedName>
</protein>
<accession>A0A0H5NDZ8</accession>
<name>A0A0H5NDZ8_NOCFR</name>
<organism evidence="2 3">
    <name type="scientific">Nocardia farcinica</name>
    <dbReference type="NCBI Taxonomy" id="37329"/>
    <lineage>
        <taxon>Bacteria</taxon>
        <taxon>Bacillati</taxon>
        <taxon>Actinomycetota</taxon>
        <taxon>Actinomycetes</taxon>
        <taxon>Mycobacteriales</taxon>
        <taxon>Nocardiaceae</taxon>
        <taxon>Nocardia</taxon>
    </lineage>
</organism>
<reference evidence="3" key="1">
    <citation type="submission" date="2015-03" db="EMBL/GenBank/DDBJ databases">
        <authorList>
            <consortium name="Pathogen Informatics"/>
        </authorList>
    </citation>
    <scope>NUCLEOTIDE SEQUENCE [LARGE SCALE GENOMIC DNA]</scope>
    <source>
        <strain evidence="3">NCTC11134</strain>
    </source>
</reference>
<dbReference type="Proteomes" id="UP000057820">
    <property type="component" value="Chromosome 1"/>
</dbReference>
<feature type="region of interest" description="Disordered" evidence="1">
    <location>
        <begin position="112"/>
        <end position="135"/>
    </location>
</feature>
<evidence type="ECO:0000313" key="2">
    <source>
        <dbReference type="EMBL" id="CRY73544.1"/>
    </source>
</evidence>
<proteinExistence type="predicted"/>
<sequence length="135" mass="15217">MTLHYIGVGDVAARLGKSRSTINGWIADRKLPPPNAQIGPKIIGWLPELIDQPDSWPTAVHNTVRYLSAPELAERIGVQRTTLNRYKLPVEDALIGDVRGWLAQTVDDWNARRPGKRVPRDQEDWNLPPALQGRR</sequence>
<gene>
    <name evidence="2" type="ORF">ERS450000_00191</name>
</gene>